<sequence length="68" mass="6869">MANTQGPQGNYDPAGSTQMFRAFVDEAPQGRQAQAAATSASSGPRIGLIIGVIVAIAVVAGVAWLALK</sequence>
<keyword evidence="1" id="KW-0812">Transmembrane</keyword>
<evidence type="ECO:0000313" key="2">
    <source>
        <dbReference type="EMBL" id="EST28423.1"/>
    </source>
</evidence>
<evidence type="ECO:0000256" key="1">
    <source>
        <dbReference type="SAM" id="Phobius"/>
    </source>
</evidence>
<proteinExistence type="predicted"/>
<organism evidence="2 3">
    <name type="scientific">Streptomyces roseochromogenus subsp. oscitans DS 12.976</name>
    <dbReference type="NCBI Taxonomy" id="1352936"/>
    <lineage>
        <taxon>Bacteria</taxon>
        <taxon>Bacillati</taxon>
        <taxon>Actinomycetota</taxon>
        <taxon>Actinomycetes</taxon>
        <taxon>Kitasatosporales</taxon>
        <taxon>Streptomycetaceae</taxon>
        <taxon>Streptomyces</taxon>
    </lineage>
</organism>
<dbReference type="RefSeq" id="WP_023548826.1">
    <property type="nucleotide sequence ID" value="NZ_CM002285.1"/>
</dbReference>
<protein>
    <submittedName>
        <fullName evidence="2">Membrane protein</fullName>
    </submittedName>
</protein>
<name>V6K8Q0_STRRC</name>
<dbReference type="EMBL" id="AWQX01000194">
    <property type="protein sequence ID" value="EST28423.1"/>
    <property type="molecule type" value="Genomic_DNA"/>
</dbReference>
<dbReference type="Proteomes" id="UP000017984">
    <property type="component" value="Chromosome"/>
</dbReference>
<keyword evidence="3" id="KW-1185">Reference proteome</keyword>
<evidence type="ECO:0000313" key="3">
    <source>
        <dbReference type="Proteomes" id="UP000017984"/>
    </source>
</evidence>
<gene>
    <name evidence="2" type="ORF">M878_22375</name>
</gene>
<comment type="caution">
    <text evidence="2">The sequence shown here is derived from an EMBL/GenBank/DDBJ whole genome shotgun (WGS) entry which is preliminary data.</text>
</comment>
<reference evidence="2 3" key="1">
    <citation type="journal article" date="2014" name="Genome Announc.">
        <title>Draft Genome Sequence of Streptomyces roseochromogenes subsp. oscitans DS 12.976, Producer of the Aminocoumarin Antibiotic Clorobiocin.</title>
        <authorList>
            <person name="Ruckert C."/>
            <person name="Kalinowski J."/>
            <person name="Heide L."/>
            <person name="Apel A.K."/>
        </authorList>
    </citation>
    <scope>NUCLEOTIDE SEQUENCE [LARGE SCALE GENOMIC DNA]</scope>
    <source>
        <strain evidence="2 3">DS 12.976</strain>
    </source>
</reference>
<dbReference type="AlphaFoldDB" id="V6K8Q0"/>
<keyword evidence="1" id="KW-1133">Transmembrane helix</keyword>
<dbReference type="PATRIC" id="fig|1352936.5.peg.4673"/>
<dbReference type="STRING" id="1352936.M878_22375"/>
<feature type="transmembrane region" description="Helical" evidence="1">
    <location>
        <begin position="46"/>
        <end position="67"/>
    </location>
</feature>
<accession>V6K8Q0</accession>
<keyword evidence="1" id="KW-0472">Membrane</keyword>
<dbReference type="HOGENOM" id="CLU_186961_0_0_11"/>